<gene>
    <name evidence="2" type="ORF">DCM83_02790</name>
</gene>
<protein>
    <submittedName>
        <fullName evidence="2">Uncharacterized protein</fullName>
    </submittedName>
</protein>
<evidence type="ECO:0000313" key="3">
    <source>
        <dbReference type="Proteomes" id="UP001058872"/>
    </source>
</evidence>
<dbReference type="RefSeq" id="WP_257178474.1">
    <property type="nucleotide sequence ID" value="NZ_CP028989.1"/>
</dbReference>
<reference evidence="2" key="1">
    <citation type="submission" date="2018-04" db="EMBL/GenBank/DDBJ databases">
        <title>Genomes of Endosymbiotic and Endophytic Bradyrhizobium Publication status.</title>
        <authorList>
            <person name="Guha S."/>
            <person name="Jorrin B."/>
            <person name="Sarkar M."/>
            <person name="Poole P.S."/>
            <person name="DasGupta M."/>
        </authorList>
    </citation>
    <scope>NUCLEOTIDE SEQUENCE</scope>
    <source>
        <strain evidence="2">WBOS16</strain>
    </source>
</reference>
<dbReference type="Proteomes" id="UP001058872">
    <property type="component" value="Chromosome"/>
</dbReference>
<organism evidence="2 3">
    <name type="scientific">Bradyrhizobium betae</name>
    <dbReference type="NCBI Taxonomy" id="244734"/>
    <lineage>
        <taxon>Bacteria</taxon>
        <taxon>Pseudomonadati</taxon>
        <taxon>Pseudomonadota</taxon>
        <taxon>Alphaproteobacteria</taxon>
        <taxon>Hyphomicrobiales</taxon>
        <taxon>Nitrobacteraceae</taxon>
        <taxon>Bradyrhizobium</taxon>
    </lineage>
</organism>
<sequence>MRLMPIVRYVMFASCFILAALFALDRSLPPLAELSPGTDVDRSVIRIHSARAWPEKIVLDTSTQIAIAVSSPLLAAERQDDHASQAFATATPEQPDTKIIVAPPPDAVRATSLRSKRTARTASSASSIVR</sequence>
<dbReference type="AlphaFoldDB" id="A0AAE9N7C1"/>
<name>A0AAE9N7C1_9BRAD</name>
<dbReference type="EMBL" id="CP028989">
    <property type="protein sequence ID" value="UUO64255.1"/>
    <property type="molecule type" value="Genomic_DNA"/>
</dbReference>
<accession>A0AAE9N7C1</accession>
<evidence type="ECO:0000313" key="2">
    <source>
        <dbReference type="EMBL" id="UUO64255.1"/>
    </source>
</evidence>
<evidence type="ECO:0000256" key="1">
    <source>
        <dbReference type="SAM" id="MobiDB-lite"/>
    </source>
</evidence>
<proteinExistence type="predicted"/>
<feature type="region of interest" description="Disordered" evidence="1">
    <location>
        <begin position="80"/>
        <end position="130"/>
    </location>
</feature>
<feature type="compositionally biased region" description="Low complexity" evidence="1">
    <location>
        <begin position="120"/>
        <end position="130"/>
    </location>
</feature>